<accession>A0A828YWI7</accession>
<proteinExistence type="predicted"/>
<dbReference type="Proteomes" id="UP000001338">
    <property type="component" value="Unassembled WGS sequence"/>
</dbReference>
<dbReference type="EMBL" id="AFLV02000081">
    <property type="protein sequence ID" value="EKR62491.1"/>
    <property type="molecule type" value="Genomic_DNA"/>
</dbReference>
<name>A0A828YWI7_9LEPT</name>
<comment type="caution">
    <text evidence="1">The sequence shown here is derived from an EMBL/GenBank/DDBJ whole genome shotgun (WGS) entry which is preliminary data.</text>
</comment>
<organism evidence="1 2">
    <name type="scientific">Leptospira weilii str. 2006001853</name>
    <dbReference type="NCBI Taxonomy" id="1001589"/>
    <lineage>
        <taxon>Bacteria</taxon>
        <taxon>Pseudomonadati</taxon>
        <taxon>Spirochaetota</taxon>
        <taxon>Spirochaetia</taxon>
        <taxon>Leptospirales</taxon>
        <taxon>Leptospiraceae</taxon>
        <taxon>Leptospira</taxon>
    </lineage>
</organism>
<protein>
    <submittedName>
        <fullName evidence="1">Uncharacterized protein</fullName>
    </submittedName>
</protein>
<gene>
    <name evidence="1" type="ORF">LEP1GSC036_1652</name>
</gene>
<sequence>MAQCNWQRRRKKIKILFRFISRAVSFFIGSNFQTSNLRRLTFYTTFWKLDRFEKLFANRKRRKKLFDRKNFANS</sequence>
<dbReference type="AlphaFoldDB" id="A0A828YWI7"/>
<reference evidence="1 2" key="1">
    <citation type="submission" date="2012-10" db="EMBL/GenBank/DDBJ databases">
        <authorList>
            <person name="Harkins D.M."/>
            <person name="Durkin A.S."/>
            <person name="Brinkac L.M."/>
            <person name="Haft D.H."/>
            <person name="Selengut J.D."/>
            <person name="Sanka R."/>
            <person name="DePew J."/>
            <person name="Purushe J."/>
            <person name="Whelen A.C."/>
            <person name="Vinetz J.M."/>
            <person name="Sutton G.G."/>
            <person name="Nierman W.C."/>
            <person name="Fouts D.E."/>
        </authorList>
    </citation>
    <scope>NUCLEOTIDE SEQUENCE [LARGE SCALE GENOMIC DNA]</scope>
    <source>
        <strain evidence="1 2">2006001853</strain>
    </source>
</reference>
<evidence type="ECO:0000313" key="1">
    <source>
        <dbReference type="EMBL" id="EKR62491.1"/>
    </source>
</evidence>
<evidence type="ECO:0000313" key="2">
    <source>
        <dbReference type="Proteomes" id="UP000001338"/>
    </source>
</evidence>